<keyword evidence="3" id="KW-0411">Iron-sulfur</keyword>
<dbReference type="GO" id="GO:0051536">
    <property type="term" value="F:iron-sulfur cluster binding"/>
    <property type="evidence" value="ECO:0007669"/>
    <property type="project" value="UniProtKB-KW"/>
</dbReference>
<dbReference type="Pfam" id="PF14691">
    <property type="entry name" value="Fer4_20"/>
    <property type="match status" value="1"/>
</dbReference>
<reference evidence="5 6" key="1">
    <citation type="submission" date="2020-04" db="EMBL/GenBank/DDBJ databases">
        <authorList>
            <person name="Hitch T.C.A."/>
            <person name="Wylensek D."/>
            <person name="Clavel T."/>
        </authorList>
    </citation>
    <scope>NUCLEOTIDE SEQUENCE [LARGE SCALE GENOMIC DNA]</scope>
    <source>
        <strain evidence="5 6">Oil-RF-744-FAT-WT-6-1</strain>
    </source>
</reference>
<dbReference type="InterPro" id="IPR017900">
    <property type="entry name" value="4Fe4S_Fe_S_CS"/>
</dbReference>
<keyword evidence="1" id="KW-0479">Metal-binding</keyword>
<dbReference type="SUPFAM" id="SSF54862">
    <property type="entry name" value="4Fe-4S ferredoxins"/>
    <property type="match status" value="1"/>
</dbReference>
<dbReference type="InterPro" id="IPR017701">
    <property type="entry name" value="Se_rdtase_YgfK"/>
</dbReference>
<dbReference type="Proteomes" id="UP000591071">
    <property type="component" value="Unassembled WGS sequence"/>
</dbReference>
<feature type="domain" description="4Fe-4S ferredoxin-type" evidence="4">
    <location>
        <begin position="737"/>
        <end position="767"/>
    </location>
</feature>
<dbReference type="InterPro" id="IPR051394">
    <property type="entry name" value="Glutamate_Synthase"/>
</dbReference>
<dbReference type="InterPro" id="IPR017896">
    <property type="entry name" value="4Fe4S_Fe-S-bd"/>
</dbReference>
<name>A0A848BPN6_9FIRM</name>
<dbReference type="InterPro" id="IPR028261">
    <property type="entry name" value="DPD_II"/>
</dbReference>
<sequence length="836" mass="92294">MSDRMYSLPFEHLMKWLLGERHVKTVYGVHHLYKADPSRTYTIFDRKLETPFGPAAGPHTQLAQNIAAAYAAGARFFELKTVQTLDGEDLPVAKPCIHADDECYNVEWSTELTVPKAFEEYVKAWFLLHVLAKEYGLGSVDGFQFNMSVGYNLEGISSPKIDAFIEGLKEASQTAIFQECRDWLLGHIHLFQNLTAEDVQAIPGTICNSVTVSTMHGCPPEEIERIATYLLTEKHLNTFVKCNPTLLGYEFVRKTMDELGYTHMAFTDRHFQDDLAYSDAVPMLQRLQKLGKDKGLLFGVKLTNTFPVDIKGGELPGEEMYMSGKPLFFLSMNVAKKLTDDFSGSLRISYSGGADAFNIKNIVDTGIWPVTVATTLLKPGGYERLSQIAGGFHRDDAPSFCGVDGEKIRNILDRARKDAYYRPMPRVRQERKNDQPLPVMDCFMAPCSDTCPIHQDIPAYMTLVREGKYKEALEVILEKNPLPFITGTICYHTCMNSCTRNFYESPVEIRRNKLIAAENGYDAVMAELVPPAGNGKKAAVIGAGPAGLSAAYFLARGGVDVTVFEKNDAAGGMVRTFLCDKKGQITADAIGKDISLIEKMGVHIETGRDISRADELAGFDYVLAACGVRGLVGAARPADIPGLIVIGDGHYGKTTSVVECIADGKRAAENILHMPVSVATELAADGETVYAQRGQLKMVPGTGCDGRCLQCDAICEVCTEVCPNRANMVVQVPGLMHHQIVHLDALCNECGNCRSFCPWQGAPYKDKLTIFRTQADMDDSTNPGILLIQPETGRFLVRLDGMKTEYTVGESGTSVLEEPVRKLIDTLFHDYSYVLW</sequence>
<accession>A0A848BPN6</accession>
<dbReference type="SUPFAM" id="SSF51395">
    <property type="entry name" value="FMN-linked oxidoreductases"/>
    <property type="match status" value="1"/>
</dbReference>
<dbReference type="EMBL" id="JABAFG010000002">
    <property type="protein sequence ID" value="NME27245.1"/>
    <property type="molecule type" value="Genomic_DNA"/>
</dbReference>
<comment type="caution">
    <text evidence="5">The sequence shown here is derived from an EMBL/GenBank/DDBJ whole genome shotgun (WGS) entry which is preliminary data.</text>
</comment>
<evidence type="ECO:0000313" key="5">
    <source>
        <dbReference type="EMBL" id="NME27245.1"/>
    </source>
</evidence>
<evidence type="ECO:0000256" key="3">
    <source>
        <dbReference type="ARBA" id="ARBA00023014"/>
    </source>
</evidence>
<dbReference type="PANTHER" id="PTHR43100:SF2">
    <property type="entry name" value="BNAA03G19380D PROTEIN"/>
    <property type="match status" value="1"/>
</dbReference>
<dbReference type="SUPFAM" id="SSF51971">
    <property type="entry name" value="Nucleotide-binding domain"/>
    <property type="match status" value="1"/>
</dbReference>
<dbReference type="AlphaFoldDB" id="A0A848BPN6"/>
<dbReference type="Gene3D" id="1.10.1060.10">
    <property type="entry name" value="Alpha-helical ferredoxin"/>
    <property type="match status" value="1"/>
</dbReference>
<dbReference type="PROSITE" id="PS51379">
    <property type="entry name" value="4FE4S_FER_2"/>
    <property type="match status" value="1"/>
</dbReference>
<evidence type="ECO:0000256" key="1">
    <source>
        <dbReference type="ARBA" id="ARBA00022723"/>
    </source>
</evidence>
<dbReference type="Pfam" id="PF13450">
    <property type="entry name" value="NAD_binding_8"/>
    <property type="match status" value="1"/>
</dbReference>
<evidence type="ECO:0000313" key="6">
    <source>
        <dbReference type="Proteomes" id="UP000591071"/>
    </source>
</evidence>
<evidence type="ECO:0000259" key="4">
    <source>
        <dbReference type="PROSITE" id="PS51379"/>
    </source>
</evidence>
<gene>
    <name evidence="5" type="primary">ygfK</name>
    <name evidence="5" type="ORF">HF872_01190</name>
</gene>
<evidence type="ECO:0000256" key="2">
    <source>
        <dbReference type="ARBA" id="ARBA00023004"/>
    </source>
</evidence>
<dbReference type="GO" id="GO:0046872">
    <property type="term" value="F:metal ion binding"/>
    <property type="evidence" value="ECO:0007669"/>
    <property type="project" value="UniProtKB-KW"/>
</dbReference>
<dbReference type="PROSITE" id="PS00198">
    <property type="entry name" value="4FE4S_FER_1"/>
    <property type="match status" value="1"/>
</dbReference>
<proteinExistence type="predicted"/>
<keyword evidence="2" id="KW-0408">Iron</keyword>
<protein>
    <submittedName>
        <fullName evidence="5">Putative selenate reductase subunit YgfK</fullName>
    </submittedName>
</protein>
<dbReference type="NCBIfam" id="TIGR03315">
    <property type="entry name" value="Se_ygfK"/>
    <property type="match status" value="1"/>
</dbReference>
<organism evidence="5 6">
    <name type="scientific">Megasphaera hexanoica</name>
    <dbReference type="NCBI Taxonomy" id="1675036"/>
    <lineage>
        <taxon>Bacteria</taxon>
        <taxon>Bacillati</taxon>
        <taxon>Bacillota</taxon>
        <taxon>Negativicutes</taxon>
        <taxon>Veillonellales</taxon>
        <taxon>Veillonellaceae</taxon>
        <taxon>Megasphaera</taxon>
    </lineage>
</organism>
<dbReference type="RefSeq" id="WP_170087067.1">
    <property type="nucleotide sequence ID" value="NZ_JABAFG010000002.1"/>
</dbReference>
<dbReference type="PRINTS" id="PR00419">
    <property type="entry name" value="ADXRDTASE"/>
</dbReference>
<dbReference type="InterPro" id="IPR009051">
    <property type="entry name" value="Helical_ferredxn"/>
</dbReference>
<dbReference type="PANTHER" id="PTHR43100">
    <property type="entry name" value="GLUTAMATE SYNTHASE [NADPH] SMALL CHAIN"/>
    <property type="match status" value="1"/>
</dbReference>
<dbReference type="Gene3D" id="3.40.50.720">
    <property type="entry name" value="NAD(P)-binding Rossmann-like Domain"/>
    <property type="match status" value="1"/>
</dbReference>